<evidence type="ECO:0000313" key="2">
    <source>
        <dbReference type="EMBL" id="CDO07879.1"/>
    </source>
</evidence>
<dbReference type="AlphaFoldDB" id="W9AQ36"/>
<accession>W9AQ36</accession>
<reference evidence="2" key="1">
    <citation type="submission" date="2014-03" db="EMBL/GenBank/DDBJ databases">
        <title>Draft Genome Sequence of Mycobacterium cosmeticum DSM 44829.</title>
        <authorList>
            <person name="Croce O."/>
            <person name="Robert C."/>
            <person name="Raoult D."/>
            <person name="Drancourt M."/>
        </authorList>
    </citation>
    <scope>NUCLEOTIDE SEQUENCE [LARGE SCALE GENOMIC DNA]</scope>
    <source>
        <strain evidence="2">DSM 44829</strain>
    </source>
</reference>
<keyword evidence="3" id="KW-1185">Reference proteome</keyword>
<evidence type="ECO:0000313" key="3">
    <source>
        <dbReference type="Proteomes" id="UP000028870"/>
    </source>
</evidence>
<keyword evidence="1" id="KW-1133">Transmembrane helix</keyword>
<dbReference type="STRING" id="258533.BN977_02695"/>
<keyword evidence="1" id="KW-0472">Membrane</keyword>
<keyword evidence="1" id="KW-0812">Transmembrane</keyword>
<dbReference type="eggNOG" id="ENOG5030TEM">
    <property type="taxonomic scope" value="Bacteria"/>
</dbReference>
<protein>
    <submittedName>
        <fullName evidence="2">Uncharacterized protein</fullName>
    </submittedName>
</protein>
<comment type="caution">
    <text evidence="2">The sequence shown here is derived from an EMBL/GenBank/DDBJ whole genome shotgun (WGS) entry which is preliminary data.</text>
</comment>
<organism evidence="2 3">
    <name type="scientific">Mycolicibacterium cosmeticum</name>
    <dbReference type="NCBI Taxonomy" id="258533"/>
    <lineage>
        <taxon>Bacteria</taxon>
        <taxon>Bacillati</taxon>
        <taxon>Actinomycetota</taxon>
        <taxon>Actinomycetes</taxon>
        <taxon>Mycobacteriales</taxon>
        <taxon>Mycobacteriaceae</taxon>
        <taxon>Mycolicibacterium</taxon>
    </lineage>
</organism>
<dbReference type="RefSeq" id="WP_131590099.1">
    <property type="nucleotide sequence ID" value="NZ_CCBB010000001.1"/>
</dbReference>
<name>W9AQ36_MYCCO</name>
<dbReference type="Proteomes" id="UP000028870">
    <property type="component" value="Unassembled WGS sequence"/>
</dbReference>
<feature type="transmembrane region" description="Helical" evidence="1">
    <location>
        <begin position="12"/>
        <end position="33"/>
    </location>
</feature>
<dbReference type="OrthoDB" id="4609397at2"/>
<sequence length="471" mass="50489">MIRSLPQPYRRIWLTIAVALLVIPAIVAAIVIFTGHGVNWWKSNKDVSFVRGTWRTPTQTLLASSMSVQPTVGWRFTLADTGVPDPEPSAAYLFANDANPFLSDPYVGNLGDRAYFMVGNIGAPAPQWWLVAVDVNDGSRAFPPIPLVAGESRPRCYLNGPDAVLCLADGAGPTTAWVIDSQTGLVTYTGPTPLTVYSSKFIMKQVGIYAVATKQDQGVYGIGPTAQTTWFVPGNGVMSDAVRNPLDFEPPTLASQAAGRGSDRQITFSLRDGTVIRPEIAADKQQGYTEIYPGGFAAEVTAARDVGEVQFFEESGRRAGRNGVPGELGSSPGLPLVNLTAGGWALFNAQGQLLMQQSTPKRAHAAVIGDFLVVDGDEPTDKRQFDMTSGTEMKACSLPKGFFASDGRVALGYDGYADTGRTLTAVDLSTCDTRWTTHSPPGSFRKLWRINTTLVQLSDDGTELMSLVAPG</sequence>
<reference evidence="2" key="2">
    <citation type="submission" date="2014-03" db="EMBL/GenBank/DDBJ databases">
        <authorList>
            <person name="Urmite Genomes"/>
        </authorList>
    </citation>
    <scope>NUCLEOTIDE SEQUENCE</scope>
    <source>
        <strain evidence="2">DSM 44829</strain>
    </source>
</reference>
<dbReference type="EMBL" id="CCBB010000001">
    <property type="protein sequence ID" value="CDO07879.1"/>
    <property type="molecule type" value="Genomic_DNA"/>
</dbReference>
<proteinExistence type="predicted"/>
<gene>
    <name evidence="2" type="ORF">BN977_02695</name>
</gene>
<evidence type="ECO:0000256" key="1">
    <source>
        <dbReference type="SAM" id="Phobius"/>
    </source>
</evidence>